<evidence type="ECO:0008006" key="3">
    <source>
        <dbReference type="Google" id="ProtNLM"/>
    </source>
</evidence>
<dbReference type="InterPro" id="IPR013433">
    <property type="entry name" value="PHA_gran_rgn"/>
</dbReference>
<protein>
    <recommendedName>
        <fullName evidence="3">Polyhydroxyalkanoic acid synthase</fullName>
    </recommendedName>
</protein>
<organism evidence="1 2">
    <name type="scientific">Bosea vaviloviae</name>
    <dbReference type="NCBI Taxonomy" id="1526658"/>
    <lineage>
        <taxon>Bacteria</taxon>
        <taxon>Pseudomonadati</taxon>
        <taxon>Pseudomonadota</taxon>
        <taxon>Alphaproteobacteria</taxon>
        <taxon>Hyphomicrobiales</taxon>
        <taxon>Boseaceae</taxon>
        <taxon>Bosea</taxon>
    </lineage>
</organism>
<comment type="caution">
    <text evidence="1">The sequence shown here is derived from an EMBL/GenBank/DDBJ whole genome shotgun (WGS) entry which is preliminary data.</text>
</comment>
<dbReference type="AlphaFoldDB" id="A0A0N0MC46"/>
<accession>A0A0N0MC46</accession>
<dbReference type="OrthoDB" id="8853368at2"/>
<sequence>MAKPVSITVSHDLGREGAVARLREGIDRIRDRLGMVKMQLVEERWEGDSLHFGVAALGYTVRGRLDVEQALVRVEMMLPWVLAVFAEKLKLGVEKQGQILLEKPKT</sequence>
<dbReference type="Pfam" id="PF09650">
    <property type="entry name" value="PHA_gran_rgn"/>
    <property type="match status" value="1"/>
</dbReference>
<evidence type="ECO:0000313" key="2">
    <source>
        <dbReference type="Proteomes" id="UP000037822"/>
    </source>
</evidence>
<dbReference type="PATRIC" id="fig|1526658.3.peg.2353"/>
<evidence type="ECO:0000313" key="1">
    <source>
        <dbReference type="EMBL" id="KPH81722.1"/>
    </source>
</evidence>
<dbReference type="RefSeq" id="WP_054208562.1">
    <property type="nucleotide sequence ID" value="NZ_LGSZ01000028.1"/>
</dbReference>
<dbReference type="EMBL" id="LGSZ01000028">
    <property type="protein sequence ID" value="KPH81722.1"/>
    <property type="molecule type" value="Genomic_DNA"/>
</dbReference>
<reference evidence="1 2" key="1">
    <citation type="submission" date="2015-07" db="EMBL/GenBank/DDBJ databases">
        <title>Whole genome sequencing of Bosea vaviloviae isolated from cave pool.</title>
        <authorList>
            <person name="Tan N.E.H."/>
            <person name="Lee Y.P."/>
            <person name="Gan H.M."/>
            <person name="Barton H."/>
            <person name="Savka M.A."/>
        </authorList>
    </citation>
    <scope>NUCLEOTIDE SEQUENCE [LARGE SCALE GENOMIC DNA]</scope>
    <source>
        <strain evidence="1 2">SD260</strain>
    </source>
</reference>
<keyword evidence="2" id="KW-1185">Reference proteome</keyword>
<name>A0A0N0MC46_9HYPH</name>
<proteinExistence type="predicted"/>
<dbReference type="Proteomes" id="UP000037822">
    <property type="component" value="Unassembled WGS sequence"/>
</dbReference>
<gene>
    <name evidence="1" type="ORF">AE618_08355</name>
</gene>